<reference evidence="3" key="2">
    <citation type="submission" date="2012-11" db="EMBL/GenBank/DDBJ databases">
        <authorList>
            <person name="Kuo A."/>
            <person name="Curtis B.A."/>
            <person name="Tanifuji G."/>
            <person name="Burki F."/>
            <person name="Gruber A."/>
            <person name="Irimia M."/>
            <person name="Maruyama S."/>
            <person name="Arias M.C."/>
            <person name="Ball S.G."/>
            <person name="Gile G.H."/>
            <person name="Hirakawa Y."/>
            <person name="Hopkins J.F."/>
            <person name="Rensing S.A."/>
            <person name="Schmutz J."/>
            <person name="Symeonidi A."/>
            <person name="Elias M."/>
            <person name="Eveleigh R.J."/>
            <person name="Herman E.K."/>
            <person name="Klute M.J."/>
            <person name="Nakayama T."/>
            <person name="Obornik M."/>
            <person name="Reyes-Prieto A."/>
            <person name="Armbrust E.V."/>
            <person name="Aves S.J."/>
            <person name="Beiko R.G."/>
            <person name="Coutinho P."/>
            <person name="Dacks J.B."/>
            <person name="Durnford D.G."/>
            <person name="Fast N.M."/>
            <person name="Green B.R."/>
            <person name="Grisdale C."/>
            <person name="Hempe F."/>
            <person name="Henrissat B."/>
            <person name="Hoppner M.P."/>
            <person name="Ishida K.-I."/>
            <person name="Kim E."/>
            <person name="Koreny L."/>
            <person name="Kroth P.G."/>
            <person name="Liu Y."/>
            <person name="Malik S.-B."/>
            <person name="Maier U.G."/>
            <person name="McRose D."/>
            <person name="Mock T."/>
            <person name="Neilson J.A."/>
            <person name="Onodera N.T."/>
            <person name="Poole A.M."/>
            <person name="Pritham E.J."/>
            <person name="Richards T.A."/>
            <person name="Rocap G."/>
            <person name="Roy S.W."/>
            <person name="Sarai C."/>
            <person name="Schaack S."/>
            <person name="Shirato S."/>
            <person name="Slamovits C.H."/>
            <person name="Spencer D.F."/>
            <person name="Suzuki S."/>
            <person name="Worden A.Z."/>
            <person name="Zauner S."/>
            <person name="Barry K."/>
            <person name="Bell C."/>
            <person name="Bharti A.K."/>
            <person name="Crow J.A."/>
            <person name="Grimwood J."/>
            <person name="Kramer R."/>
            <person name="Lindquist E."/>
            <person name="Lucas S."/>
            <person name="Salamov A."/>
            <person name="McFadden G.I."/>
            <person name="Lane C.E."/>
            <person name="Keeling P.J."/>
            <person name="Gray M.W."/>
            <person name="Grigoriev I.V."/>
            <person name="Archibald J.M."/>
        </authorList>
    </citation>
    <scope>NUCLEOTIDE SEQUENCE</scope>
    <source>
        <strain evidence="3">CCMP2712</strain>
    </source>
</reference>
<evidence type="ECO:0000313" key="3">
    <source>
        <dbReference type="Proteomes" id="UP000011087"/>
    </source>
</evidence>
<dbReference type="EMBL" id="JH992990">
    <property type="protein sequence ID" value="EKX47472.1"/>
    <property type="molecule type" value="Genomic_DNA"/>
</dbReference>
<dbReference type="AlphaFoldDB" id="L1JGM3"/>
<gene>
    <name evidence="1" type="ORF">GUITHDRAFT_106912</name>
</gene>
<evidence type="ECO:0000313" key="2">
    <source>
        <dbReference type="EnsemblProtists" id="EKX47472"/>
    </source>
</evidence>
<dbReference type="EnsemblProtists" id="EKX47472">
    <property type="protein sequence ID" value="EKX47472"/>
    <property type="gene ID" value="GUITHDRAFT_106912"/>
</dbReference>
<accession>L1JGM3</accession>
<reference evidence="1 3" key="1">
    <citation type="journal article" date="2012" name="Nature">
        <title>Algal genomes reveal evolutionary mosaicism and the fate of nucleomorphs.</title>
        <authorList>
            <consortium name="DOE Joint Genome Institute"/>
            <person name="Curtis B.A."/>
            <person name="Tanifuji G."/>
            <person name="Burki F."/>
            <person name="Gruber A."/>
            <person name="Irimia M."/>
            <person name="Maruyama S."/>
            <person name="Arias M.C."/>
            <person name="Ball S.G."/>
            <person name="Gile G.H."/>
            <person name="Hirakawa Y."/>
            <person name="Hopkins J.F."/>
            <person name="Kuo A."/>
            <person name="Rensing S.A."/>
            <person name="Schmutz J."/>
            <person name="Symeonidi A."/>
            <person name="Elias M."/>
            <person name="Eveleigh R.J."/>
            <person name="Herman E.K."/>
            <person name="Klute M.J."/>
            <person name="Nakayama T."/>
            <person name="Obornik M."/>
            <person name="Reyes-Prieto A."/>
            <person name="Armbrust E.V."/>
            <person name="Aves S.J."/>
            <person name="Beiko R.G."/>
            <person name="Coutinho P."/>
            <person name="Dacks J.B."/>
            <person name="Durnford D.G."/>
            <person name="Fast N.M."/>
            <person name="Green B.R."/>
            <person name="Grisdale C.J."/>
            <person name="Hempel F."/>
            <person name="Henrissat B."/>
            <person name="Hoppner M.P."/>
            <person name="Ishida K."/>
            <person name="Kim E."/>
            <person name="Koreny L."/>
            <person name="Kroth P.G."/>
            <person name="Liu Y."/>
            <person name="Malik S.B."/>
            <person name="Maier U.G."/>
            <person name="McRose D."/>
            <person name="Mock T."/>
            <person name="Neilson J.A."/>
            <person name="Onodera N.T."/>
            <person name="Poole A.M."/>
            <person name="Pritham E.J."/>
            <person name="Richards T.A."/>
            <person name="Rocap G."/>
            <person name="Roy S.W."/>
            <person name="Sarai C."/>
            <person name="Schaack S."/>
            <person name="Shirato S."/>
            <person name="Slamovits C.H."/>
            <person name="Spencer D.F."/>
            <person name="Suzuki S."/>
            <person name="Worden A.Z."/>
            <person name="Zauner S."/>
            <person name="Barry K."/>
            <person name="Bell C."/>
            <person name="Bharti A.K."/>
            <person name="Crow J.A."/>
            <person name="Grimwood J."/>
            <person name="Kramer R."/>
            <person name="Lindquist E."/>
            <person name="Lucas S."/>
            <person name="Salamov A."/>
            <person name="McFadden G.I."/>
            <person name="Lane C.E."/>
            <person name="Keeling P.J."/>
            <person name="Gray M.W."/>
            <person name="Grigoriev I.V."/>
            <person name="Archibald J.M."/>
        </authorList>
    </citation>
    <scope>NUCLEOTIDE SEQUENCE</scope>
    <source>
        <strain evidence="1 3">CCMP2712</strain>
    </source>
</reference>
<dbReference type="HOGENOM" id="CLU_1655509_0_0_1"/>
<organism evidence="1">
    <name type="scientific">Guillardia theta (strain CCMP2712)</name>
    <name type="common">Cryptophyte</name>
    <dbReference type="NCBI Taxonomy" id="905079"/>
    <lineage>
        <taxon>Eukaryota</taxon>
        <taxon>Cryptophyceae</taxon>
        <taxon>Pyrenomonadales</taxon>
        <taxon>Geminigeraceae</taxon>
        <taxon>Guillardia</taxon>
    </lineage>
</organism>
<dbReference type="PaxDb" id="55529-EKX47472"/>
<keyword evidence="3" id="KW-1185">Reference proteome</keyword>
<protein>
    <submittedName>
        <fullName evidence="1 2">Uncharacterized protein</fullName>
    </submittedName>
</protein>
<proteinExistence type="predicted"/>
<dbReference type="KEGG" id="gtt:GUITHDRAFT_106912"/>
<sequence>MSTQNTMKLSNELRKTIRILHQHFKGRNGNPTGEISPYRRFLVNACKERVEPARKNEAESKEAFLDLEAYKQYLDALVQRKALLSQFGGDAVRGISARQRIENTSSRVGLKLPKYNVDEEDLSEYGKRLGLKDKKQTSIREDLNSIAKNAAQNSDAPSSQ</sequence>
<name>L1JGM3_GUITC</name>
<evidence type="ECO:0000313" key="1">
    <source>
        <dbReference type="EMBL" id="EKX47472.1"/>
    </source>
</evidence>
<reference evidence="2" key="3">
    <citation type="submission" date="2016-03" db="UniProtKB">
        <authorList>
            <consortium name="EnsemblProtists"/>
        </authorList>
    </citation>
    <scope>IDENTIFICATION</scope>
</reference>
<dbReference type="RefSeq" id="XP_005834452.1">
    <property type="nucleotide sequence ID" value="XM_005834395.1"/>
</dbReference>
<dbReference type="GeneID" id="17304135"/>
<dbReference type="Proteomes" id="UP000011087">
    <property type="component" value="Unassembled WGS sequence"/>
</dbReference>